<dbReference type="Gene3D" id="3.40.50.1820">
    <property type="entry name" value="alpha/beta hydrolase"/>
    <property type="match status" value="1"/>
</dbReference>
<name>A0ABT1DVV1_9ACTN</name>
<sequence>MTPGVTRRVVAGLSCAEWHPGAMPTVLALHGLTSTSQVWSELAGALPGIRVVAPDLAGRGGSRHASTGTGLAGHAAAVVAVAEDLGLGDITLVGHSMGAFLAPLVAARLGERVRRVVLADGGVPPDPSPLLRRPVVRGIFTLQGLLLRRRWRSAEAYVEAVEGKAVRARPELRPVVREWAAYLLDGNGRARLDPKRLVADAVDSLAGPATLPALRESTVPVHLLAASHGAHDGAAAFLSDAALQRAQGLLPRLTTERVAANHVTLLADPRLVAAVRSDPA</sequence>
<keyword evidence="3" id="KW-1185">Reference proteome</keyword>
<dbReference type="GO" id="GO:0016787">
    <property type="term" value="F:hydrolase activity"/>
    <property type="evidence" value="ECO:0007669"/>
    <property type="project" value="UniProtKB-KW"/>
</dbReference>
<gene>
    <name evidence="2" type="ORF">M1L60_30745</name>
</gene>
<feature type="domain" description="AB hydrolase-1" evidence="1">
    <location>
        <begin position="26"/>
        <end position="274"/>
    </location>
</feature>
<dbReference type="InterPro" id="IPR029058">
    <property type="entry name" value="AB_hydrolase_fold"/>
</dbReference>
<dbReference type="RefSeq" id="WP_253241034.1">
    <property type="nucleotide sequence ID" value="NZ_JAMYJR010000033.1"/>
</dbReference>
<dbReference type="EMBL" id="JAMYJR010000033">
    <property type="protein sequence ID" value="MCO8274969.1"/>
    <property type="molecule type" value="Genomic_DNA"/>
</dbReference>
<evidence type="ECO:0000313" key="3">
    <source>
        <dbReference type="Proteomes" id="UP001523369"/>
    </source>
</evidence>
<dbReference type="SUPFAM" id="SSF53474">
    <property type="entry name" value="alpha/beta-Hydrolases"/>
    <property type="match status" value="1"/>
</dbReference>
<organism evidence="2 3">
    <name type="scientific">Paractinoplanes aksuensis</name>
    <dbReference type="NCBI Taxonomy" id="2939490"/>
    <lineage>
        <taxon>Bacteria</taxon>
        <taxon>Bacillati</taxon>
        <taxon>Actinomycetota</taxon>
        <taxon>Actinomycetes</taxon>
        <taxon>Micromonosporales</taxon>
        <taxon>Micromonosporaceae</taxon>
        <taxon>Paractinoplanes</taxon>
    </lineage>
</organism>
<dbReference type="PANTHER" id="PTHR43798">
    <property type="entry name" value="MONOACYLGLYCEROL LIPASE"/>
    <property type="match status" value="1"/>
</dbReference>
<dbReference type="InterPro" id="IPR000073">
    <property type="entry name" value="AB_hydrolase_1"/>
</dbReference>
<accession>A0ABT1DVV1</accession>
<evidence type="ECO:0000259" key="1">
    <source>
        <dbReference type="Pfam" id="PF12697"/>
    </source>
</evidence>
<comment type="caution">
    <text evidence="2">The sequence shown here is derived from an EMBL/GenBank/DDBJ whole genome shotgun (WGS) entry which is preliminary data.</text>
</comment>
<dbReference type="PRINTS" id="PR00111">
    <property type="entry name" value="ABHYDROLASE"/>
</dbReference>
<dbReference type="Pfam" id="PF12697">
    <property type="entry name" value="Abhydrolase_6"/>
    <property type="match status" value="1"/>
</dbReference>
<dbReference type="InterPro" id="IPR050266">
    <property type="entry name" value="AB_hydrolase_sf"/>
</dbReference>
<reference evidence="2 3" key="1">
    <citation type="submission" date="2022-06" db="EMBL/GenBank/DDBJ databases">
        <title>New Species of the Genus Actinoplanes, ActinopZanes ferrugineus.</title>
        <authorList>
            <person name="Ding P."/>
        </authorList>
    </citation>
    <scope>NUCLEOTIDE SEQUENCE [LARGE SCALE GENOMIC DNA]</scope>
    <source>
        <strain evidence="2 3">TRM88003</strain>
    </source>
</reference>
<proteinExistence type="predicted"/>
<keyword evidence="2" id="KW-0378">Hydrolase</keyword>
<evidence type="ECO:0000313" key="2">
    <source>
        <dbReference type="EMBL" id="MCO8274969.1"/>
    </source>
</evidence>
<protein>
    <submittedName>
        <fullName evidence="2">Alpha/beta hydrolase</fullName>
    </submittedName>
</protein>
<dbReference type="Proteomes" id="UP001523369">
    <property type="component" value="Unassembled WGS sequence"/>
</dbReference>